<dbReference type="SUPFAM" id="SSF110849">
    <property type="entry name" value="ParB/Sulfiredoxin"/>
    <property type="match status" value="1"/>
</dbReference>
<dbReference type="EMBL" id="MECQ01000008">
    <property type="protein sequence ID" value="ODV53285.1"/>
    <property type="molecule type" value="Genomic_DNA"/>
</dbReference>
<accession>A0A1E4QYM1</accession>
<proteinExistence type="predicted"/>
<organism evidence="1 2">
    <name type="scientific">Lysinibacillus fusiformis</name>
    <dbReference type="NCBI Taxonomy" id="28031"/>
    <lineage>
        <taxon>Bacteria</taxon>
        <taxon>Bacillati</taxon>
        <taxon>Bacillota</taxon>
        <taxon>Bacilli</taxon>
        <taxon>Bacillales</taxon>
        <taxon>Bacillaceae</taxon>
        <taxon>Lysinibacillus</taxon>
    </lineage>
</organism>
<dbReference type="Proteomes" id="UP000094784">
    <property type="component" value="Unassembled WGS sequence"/>
</dbReference>
<dbReference type="OrthoDB" id="1662300at2"/>
<evidence type="ECO:0000313" key="1">
    <source>
        <dbReference type="EMBL" id="ODV53285.1"/>
    </source>
</evidence>
<reference evidence="1 2" key="1">
    <citation type="submission" date="2016-09" db="EMBL/GenBank/DDBJ databases">
        <title>Draft genome sequence of the soil isolate, Lysinibacillus fusiformis M5, a potential hypoxanthine producer.</title>
        <authorList>
            <person name="Gallegos-Monterrosa R."/>
            <person name="Maroti G."/>
            <person name="Balint B."/>
            <person name="Kovacs A.T."/>
        </authorList>
    </citation>
    <scope>NUCLEOTIDE SEQUENCE [LARGE SCALE GENOMIC DNA]</scope>
    <source>
        <strain evidence="1 2">M5</strain>
    </source>
</reference>
<dbReference type="RefSeq" id="WP_069483527.1">
    <property type="nucleotide sequence ID" value="NZ_CP130331.1"/>
</dbReference>
<gene>
    <name evidence="1" type="ORF">BG258_23575</name>
</gene>
<dbReference type="InterPro" id="IPR036086">
    <property type="entry name" value="ParB/Sulfiredoxin_sf"/>
</dbReference>
<comment type="caution">
    <text evidence="1">The sequence shown here is derived from an EMBL/GenBank/DDBJ whole genome shotgun (WGS) entry which is preliminary data.</text>
</comment>
<dbReference type="Gene3D" id="3.90.1530.10">
    <property type="entry name" value="Conserved hypothetical protein from pyrococcus furiosus pfu- 392566-001, ParB domain"/>
    <property type="match status" value="1"/>
</dbReference>
<evidence type="ECO:0000313" key="2">
    <source>
        <dbReference type="Proteomes" id="UP000094784"/>
    </source>
</evidence>
<name>A0A1E4QYM1_9BACI</name>
<sequence length="327" mass="37633">MARTKWQKPAGDNFVSDMRKAAQKAAEKTEIQLKDIVEEDTGIRVQKIRLSDLHDAPNGWNVYRDIKEDKDLFERMRKSILNVGLLSPIIVWEREKGNGFYILMGHSRKRVFEYLYKEEGFEEYGEIFAFVRPHDSLTKAEAIGIITDSNISRGNLTEAERILETGLHIEAFEEEAQKIFVESGKYARLRDVIGEMIGRKDGKDVDNIRALCSLPREVLDLINTTPITKTHLLNVAVRNEEVQQLLINHKEKITKEFVAMLKPGLSVEDIRKALEENYIKPEPDTITITVPDGEGYRLTKVFSSILENEGIEDFKVKLKRKRKKTTD</sequence>
<protein>
    <submittedName>
        <fullName evidence="1">Uncharacterized protein</fullName>
    </submittedName>
</protein>
<dbReference type="AlphaFoldDB" id="A0A1E4QYM1"/>